<sequence>MESIPYLCYRKIGINRMESLFRTHDHLLRARENTVRRTLMDEIDPKERLVGIVGARGVGKTTFLLDWANEKYGPLNRKALYINLNQFLFTTKTLVEFAGEFVAGGGETLLLDQIFKYPSWREELLECYEKYPSLKIIYSGSPLIVGTGTNGWEPVGKTYELLGFSLREFIYSQTGVELPLVQWDDILHRHIDLAREILTKLNPVHWLNEYFQHGYYPYFMEQHSYSEDILKNINMTLEVDVMYIRNIDQRLLPKLRKLIYLMAMEGPSLLNVSRLAKGIDTSRATVTNYVNFLRDAHLVNLIHKNGSAEVKAPAVFYLQNTNLLYALLPHTPVGAHVDNDVCRTFFLNQISQGRNIEASIRANVNFIIDGTQEFRVDREITARYHPKRFYAVHGINVGSRNVIPLWLFGFLY</sequence>
<dbReference type="PANTHER" id="PTHR42990">
    <property type="entry name" value="ATPASE"/>
    <property type="match status" value="1"/>
</dbReference>
<accession>C3J9P2</accession>
<comment type="caution">
    <text evidence="2">The sequence shown here is derived from an EMBL/GenBank/DDBJ whole genome shotgun (WGS) entry which is preliminary data.</text>
</comment>
<dbReference type="SUPFAM" id="SSF52540">
    <property type="entry name" value="P-loop containing nucleoside triphosphate hydrolases"/>
    <property type="match status" value="1"/>
</dbReference>
<dbReference type="InterPro" id="IPR041682">
    <property type="entry name" value="AAA_14"/>
</dbReference>
<protein>
    <recommendedName>
        <fullName evidence="1">AAA domain-containing protein</fullName>
    </recommendedName>
</protein>
<evidence type="ECO:0000313" key="2">
    <source>
        <dbReference type="EMBL" id="EEN83133.1"/>
    </source>
</evidence>
<dbReference type="AlphaFoldDB" id="C3J9P2"/>
<gene>
    <name evidence="2" type="ORF">POREN0001_0793</name>
</gene>
<dbReference type="Proteomes" id="UP000004295">
    <property type="component" value="Unassembled WGS sequence"/>
</dbReference>
<dbReference type="InterPro" id="IPR036390">
    <property type="entry name" value="WH_DNA-bd_sf"/>
</dbReference>
<dbReference type="eggNOG" id="COG1373">
    <property type="taxonomic scope" value="Bacteria"/>
</dbReference>
<name>C3J9P2_POREA</name>
<dbReference type="EMBL" id="ACNN01000014">
    <property type="protein sequence ID" value="EEN83133.1"/>
    <property type="molecule type" value="Genomic_DNA"/>
</dbReference>
<dbReference type="Pfam" id="PF13173">
    <property type="entry name" value="AAA_14"/>
    <property type="match status" value="1"/>
</dbReference>
<dbReference type="InterPro" id="IPR027417">
    <property type="entry name" value="P-loop_NTPase"/>
</dbReference>
<reference evidence="2 3" key="1">
    <citation type="submission" date="2009-04" db="EMBL/GenBank/DDBJ databases">
        <authorList>
            <person name="Sebastian Y."/>
            <person name="Madupu R."/>
            <person name="Durkin A.S."/>
            <person name="Torralba M."/>
            <person name="Methe B."/>
            <person name="Sutton G.G."/>
            <person name="Strausberg R.L."/>
            <person name="Nelson K.E."/>
        </authorList>
    </citation>
    <scope>NUCLEOTIDE SEQUENCE [LARGE SCALE GENOMIC DNA]</scope>
    <source>
        <strain evidence="3">ATCC 35406 / BCRC 14492 / JCM 8526 / NCTC 13058 / HG 370</strain>
    </source>
</reference>
<evidence type="ECO:0000259" key="1">
    <source>
        <dbReference type="Pfam" id="PF13173"/>
    </source>
</evidence>
<organism evidence="2 3">
    <name type="scientific">Porphyromonas endodontalis (strain ATCC 35406 / DSM 24491 / JCM 8526 / CCUG 16442 / BCRC 14492 / NCTC 13058 / HG 370)</name>
    <name type="common">Bacteroides endodontalis</name>
    <dbReference type="NCBI Taxonomy" id="553175"/>
    <lineage>
        <taxon>Bacteria</taxon>
        <taxon>Pseudomonadati</taxon>
        <taxon>Bacteroidota</taxon>
        <taxon>Bacteroidia</taxon>
        <taxon>Bacteroidales</taxon>
        <taxon>Porphyromonadaceae</taxon>
        <taxon>Porphyromonas</taxon>
    </lineage>
</organism>
<keyword evidence="3" id="KW-1185">Reference proteome</keyword>
<evidence type="ECO:0000313" key="3">
    <source>
        <dbReference type="Proteomes" id="UP000004295"/>
    </source>
</evidence>
<dbReference type="PANTHER" id="PTHR42990:SF1">
    <property type="entry name" value="AAA+ ATPASE DOMAIN-CONTAINING PROTEIN"/>
    <property type="match status" value="1"/>
</dbReference>
<dbReference type="STRING" id="553175.POREN0001_0793"/>
<proteinExistence type="predicted"/>
<feature type="domain" description="AAA" evidence="1">
    <location>
        <begin position="47"/>
        <end position="169"/>
    </location>
</feature>
<dbReference type="SUPFAM" id="SSF46785">
    <property type="entry name" value="Winged helix' DNA-binding domain"/>
    <property type="match status" value="1"/>
</dbReference>